<dbReference type="InterPro" id="IPR025287">
    <property type="entry name" value="WAK_GUB"/>
</dbReference>
<keyword evidence="3 16" id="KW-0245">EGF-like domain</keyword>
<evidence type="ECO:0000256" key="17">
    <source>
        <dbReference type="PROSITE-ProRule" id="PRU10141"/>
    </source>
</evidence>
<comment type="caution">
    <text evidence="22">The sequence shown here is derived from an EMBL/GenBank/DDBJ whole genome shotgun (WGS) entry which is preliminary data.</text>
</comment>
<dbReference type="InterPro" id="IPR000152">
    <property type="entry name" value="EGF-type_Asp/Asn_hydroxyl_site"/>
</dbReference>
<evidence type="ECO:0000256" key="12">
    <source>
        <dbReference type="ARBA" id="ARBA00023157"/>
    </source>
</evidence>
<evidence type="ECO:0000256" key="11">
    <source>
        <dbReference type="ARBA" id="ARBA00023136"/>
    </source>
</evidence>
<evidence type="ECO:0000313" key="23">
    <source>
        <dbReference type="Proteomes" id="UP000737018"/>
    </source>
</evidence>
<keyword evidence="2" id="KW-0723">Serine/threonine-protein kinase</keyword>
<dbReference type="OrthoDB" id="4062651at2759"/>
<dbReference type="FunFam" id="3.30.200.20:FF:000043">
    <property type="entry name" value="Wall-associated receptor kinase 2"/>
    <property type="match status" value="1"/>
</dbReference>
<feature type="binding site" evidence="17">
    <location>
        <position position="447"/>
    </location>
    <ligand>
        <name>ATP</name>
        <dbReference type="ChEBI" id="CHEBI:30616"/>
    </ligand>
</feature>
<accession>A0A8J4RM84</accession>
<sequence length="748" mass="83006">MGFQFHKMLLQVTWVAVLLSVTTTASAVLSYPSALPNCQNSCGGVEIPYPFGMNQGCYLDESFSITCDNSTSQPMYGNVIVKNISIEDHNIEILAYTARDCYNNAGALVNNSNHPTLWSLYFTISDTQNMFMAVGCDTYAYLDGFKNNESFSLGCTSVCVDASNVVNGSCSGIGCCQTEIPKGMKNITLEAHSFNSHLKVWNFNPCSYSFIVQKDKFDFSTDSLQNLPEKMPMVLDWAVGNETWAVGNETCDVNTKNYSCGGNSTCTGSENGGYFCLCLDGYRGNPYLKDGCQDIDECKEGNNNCTGKNTNCVNDPGSYYCLCSVGYHFDDGGACVHPSSNLAIKLAIGIGICIIAMLVCSSSLYLIVNQRKLMKLKQRFFQQNGGLILQQQLSRQDNSTNVVKIFTTEELEKATNNYDENLIIGRGGFGIVYKGFLPDDRIVAVKKSKIVDQSQIEQFINELIVLSQINHTNVVKLLGCCLETQVPLLVYEFVPNGTLFEYIHHESKVSIVPWETRLRIATESAEALSYLHSAASPPIIHRDVKSSNILLDGKHIAKVSDFGASRLVPLDQTQAIATMVQGTFGYLDPEYLHTSQLTEKSDVYSFGVVLVELLTGKKAISFDRPEEERSLALYFLSSLKENRLFEVLEKNIANEENAEQLKEVSNLATRCLRLKGEDRPNMKEVAMKLQGLRKMEKHSWVNVGSNLEETEYLLGGSSESREYDVSNKITTGYDSVKHHILLAFDDGR</sequence>
<dbReference type="PROSITE" id="PS00108">
    <property type="entry name" value="PROTEIN_KINASE_ST"/>
    <property type="match status" value="1"/>
</dbReference>
<evidence type="ECO:0000256" key="5">
    <source>
        <dbReference type="ARBA" id="ARBA00022692"/>
    </source>
</evidence>
<keyword evidence="4" id="KW-0808">Transferase</keyword>
<feature type="domain" description="EGF-like" evidence="21">
    <location>
        <begin position="294"/>
        <end position="333"/>
    </location>
</feature>
<dbReference type="Pfam" id="PF07645">
    <property type="entry name" value="EGF_CA"/>
    <property type="match status" value="1"/>
</dbReference>
<evidence type="ECO:0000256" key="9">
    <source>
        <dbReference type="ARBA" id="ARBA00022840"/>
    </source>
</evidence>
<keyword evidence="23" id="KW-1185">Reference proteome</keyword>
<dbReference type="FunFam" id="1.10.510.10:FF:000084">
    <property type="entry name" value="Wall-associated receptor kinase 2"/>
    <property type="match status" value="1"/>
</dbReference>
<dbReference type="PROSITE" id="PS01187">
    <property type="entry name" value="EGF_CA"/>
    <property type="match status" value="1"/>
</dbReference>
<keyword evidence="10 18" id="KW-1133">Transmembrane helix</keyword>
<dbReference type="InterPro" id="IPR001881">
    <property type="entry name" value="EGF-like_Ca-bd_dom"/>
</dbReference>
<dbReference type="InterPro" id="IPR001245">
    <property type="entry name" value="Ser-Thr/Tyr_kinase_cat_dom"/>
</dbReference>
<dbReference type="GO" id="GO:0005886">
    <property type="term" value="C:plasma membrane"/>
    <property type="evidence" value="ECO:0007669"/>
    <property type="project" value="TreeGrafter"/>
</dbReference>
<dbReference type="InterPro" id="IPR008271">
    <property type="entry name" value="Ser/Thr_kinase_AS"/>
</dbReference>
<evidence type="ECO:0000256" key="19">
    <source>
        <dbReference type="SAM" id="SignalP"/>
    </source>
</evidence>
<dbReference type="SUPFAM" id="SSF57196">
    <property type="entry name" value="EGF/Laminin"/>
    <property type="match status" value="1"/>
</dbReference>
<evidence type="ECO:0000256" key="8">
    <source>
        <dbReference type="ARBA" id="ARBA00022777"/>
    </source>
</evidence>
<evidence type="ECO:0000256" key="3">
    <source>
        <dbReference type="ARBA" id="ARBA00022536"/>
    </source>
</evidence>
<dbReference type="SUPFAM" id="SSF56112">
    <property type="entry name" value="Protein kinase-like (PK-like)"/>
    <property type="match status" value="1"/>
</dbReference>
<dbReference type="AlphaFoldDB" id="A0A8J4RM84"/>
<dbReference type="PROSITE" id="PS50026">
    <property type="entry name" value="EGF_3"/>
    <property type="match status" value="2"/>
</dbReference>
<dbReference type="PROSITE" id="PS00107">
    <property type="entry name" value="PROTEIN_KINASE_ATP"/>
    <property type="match status" value="1"/>
</dbReference>
<keyword evidence="7 17" id="KW-0547">Nucleotide-binding</keyword>
<evidence type="ECO:0000256" key="10">
    <source>
        <dbReference type="ARBA" id="ARBA00022989"/>
    </source>
</evidence>
<feature type="domain" description="EGF-like" evidence="21">
    <location>
        <begin position="247"/>
        <end position="293"/>
    </location>
</feature>
<dbReference type="CDD" id="cd00054">
    <property type="entry name" value="EGF_CA"/>
    <property type="match status" value="1"/>
</dbReference>
<dbReference type="GO" id="GO:0004674">
    <property type="term" value="F:protein serine/threonine kinase activity"/>
    <property type="evidence" value="ECO:0007669"/>
    <property type="project" value="UniProtKB-KW"/>
</dbReference>
<dbReference type="EMBL" id="JRKL02000920">
    <property type="protein sequence ID" value="KAF3967292.1"/>
    <property type="molecule type" value="Genomic_DNA"/>
</dbReference>
<dbReference type="SMART" id="SM00181">
    <property type="entry name" value="EGF"/>
    <property type="match status" value="2"/>
</dbReference>
<dbReference type="InterPro" id="IPR018097">
    <property type="entry name" value="EGF_Ca-bd_CS"/>
</dbReference>
<dbReference type="SMART" id="SM00220">
    <property type="entry name" value="S_TKc"/>
    <property type="match status" value="1"/>
</dbReference>
<dbReference type="PROSITE" id="PS50011">
    <property type="entry name" value="PROTEIN_KINASE_DOM"/>
    <property type="match status" value="1"/>
</dbReference>
<keyword evidence="8" id="KW-0418">Kinase</keyword>
<keyword evidence="9 17" id="KW-0067">ATP-binding</keyword>
<dbReference type="Pfam" id="PF07714">
    <property type="entry name" value="PK_Tyr_Ser-Thr"/>
    <property type="match status" value="1"/>
</dbReference>
<organism evidence="22 23">
    <name type="scientific">Castanea mollissima</name>
    <name type="common">Chinese chestnut</name>
    <dbReference type="NCBI Taxonomy" id="60419"/>
    <lineage>
        <taxon>Eukaryota</taxon>
        <taxon>Viridiplantae</taxon>
        <taxon>Streptophyta</taxon>
        <taxon>Embryophyta</taxon>
        <taxon>Tracheophyta</taxon>
        <taxon>Spermatophyta</taxon>
        <taxon>Magnoliopsida</taxon>
        <taxon>eudicotyledons</taxon>
        <taxon>Gunneridae</taxon>
        <taxon>Pentapetalae</taxon>
        <taxon>rosids</taxon>
        <taxon>fabids</taxon>
        <taxon>Fagales</taxon>
        <taxon>Fagaceae</taxon>
        <taxon>Castanea</taxon>
    </lineage>
</organism>
<evidence type="ECO:0000259" key="21">
    <source>
        <dbReference type="PROSITE" id="PS50026"/>
    </source>
</evidence>
<evidence type="ECO:0000256" key="16">
    <source>
        <dbReference type="PROSITE-ProRule" id="PRU00076"/>
    </source>
</evidence>
<comment type="catalytic activity">
    <reaction evidence="15">
        <text>L-threonyl-[protein] + ATP = O-phospho-L-threonyl-[protein] + ADP + H(+)</text>
        <dbReference type="Rhea" id="RHEA:46608"/>
        <dbReference type="Rhea" id="RHEA-COMP:11060"/>
        <dbReference type="Rhea" id="RHEA-COMP:11605"/>
        <dbReference type="ChEBI" id="CHEBI:15378"/>
        <dbReference type="ChEBI" id="CHEBI:30013"/>
        <dbReference type="ChEBI" id="CHEBI:30616"/>
        <dbReference type="ChEBI" id="CHEBI:61977"/>
        <dbReference type="ChEBI" id="CHEBI:456216"/>
    </reaction>
</comment>
<proteinExistence type="predicted"/>
<name>A0A8J4RM84_9ROSI</name>
<dbReference type="InterPro" id="IPR011009">
    <property type="entry name" value="Kinase-like_dom_sf"/>
</dbReference>
<dbReference type="GO" id="GO:0005509">
    <property type="term" value="F:calcium ion binding"/>
    <property type="evidence" value="ECO:0007669"/>
    <property type="project" value="InterPro"/>
</dbReference>
<dbReference type="GO" id="GO:0030247">
    <property type="term" value="F:polysaccharide binding"/>
    <property type="evidence" value="ECO:0007669"/>
    <property type="project" value="InterPro"/>
</dbReference>
<evidence type="ECO:0000256" key="7">
    <source>
        <dbReference type="ARBA" id="ARBA00022741"/>
    </source>
</evidence>
<dbReference type="InterPro" id="IPR000742">
    <property type="entry name" value="EGF"/>
</dbReference>
<evidence type="ECO:0000256" key="6">
    <source>
        <dbReference type="ARBA" id="ARBA00022729"/>
    </source>
</evidence>
<evidence type="ECO:0000256" key="4">
    <source>
        <dbReference type="ARBA" id="ARBA00022679"/>
    </source>
</evidence>
<comment type="catalytic activity">
    <reaction evidence="14">
        <text>L-seryl-[protein] + ATP = O-phospho-L-seryl-[protein] + ADP + H(+)</text>
        <dbReference type="Rhea" id="RHEA:17989"/>
        <dbReference type="Rhea" id="RHEA-COMP:9863"/>
        <dbReference type="Rhea" id="RHEA-COMP:11604"/>
        <dbReference type="ChEBI" id="CHEBI:15378"/>
        <dbReference type="ChEBI" id="CHEBI:29999"/>
        <dbReference type="ChEBI" id="CHEBI:30616"/>
        <dbReference type="ChEBI" id="CHEBI:83421"/>
        <dbReference type="ChEBI" id="CHEBI:456216"/>
    </reaction>
</comment>
<evidence type="ECO:0000256" key="1">
    <source>
        <dbReference type="ARBA" id="ARBA00004479"/>
    </source>
</evidence>
<feature type="chain" id="PRO_5035301855" evidence="19">
    <location>
        <begin position="28"/>
        <end position="748"/>
    </location>
</feature>
<dbReference type="SMART" id="SM00179">
    <property type="entry name" value="EGF_CA"/>
    <property type="match status" value="1"/>
</dbReference>
<feature type="domain" description="Protein kinase" evidence="20">
    <location>
        <begin position="418"/>
        <end position="701"/>
    </location>
</feature>
<dbReference type="Gene3D" id="2.10.25.10">
    <property type="entry name" value="Laminin"/>
    <property type="match status" value="1"/>
</dbReference>
<keyword evidence="6 19" id="KW-0732">Signal</keyword>
<feature type="transmembrane region" description="Helical" evidence="18">
    <location>
        <begin position="346"/>
        <end position="368"/>
    </location>
</feature>
<evidence type="ECO:0000256" key="14">
    <source>
        <dbReference type="ARBA" id="ARBA00047558"/>
    </source>
</evidence>
<comment type="caution">
    <text evidence="16">Lacks conserved residue(s) required for the propagation of feature annotation.</text>
</comment>
<dbReference type="Proteomes" id="UP000737018">
    <property type="component" value="Unassembled WGS sequence"/>
</dbReference>
<dbReference type="InterPro" id="IPR000719">
    <property type="entry name" value="Prot_kinase_dom"/>
</dbReference>
<protein>
    <submittedName>
        <fullName evidence="22">Uncharacterized protein</fullName>
    </submittedName>
</protein>
<evidence type="ECO:0000256" key="13">
    <source>
        <dbReference type="ARBA" id="ARBA00023180"/>
    </source>
</evidence>
<dbReference type="InterPro" id="IPR049883">
    <property type="entry name" value="NOTCH1_EGF-like"/>
</dbReference>
<dbReference type="Gene3D" id="3.30.200.20">
    <property type="entry name" value="Phosphorylase Kinase, domain 1"/>
    <property type="match status" value="1"/>
</dbReference>
<dbReference type="Gene3D" id="1.10.510.10">
    <property type="entry name" value="Transferase(Phosphotransferase) domain 1"/>
    <property type="match status" value="1"/>
</dbReference>
<evidence type="ECO:0000256" key="2">
    <source>
        <dbReference type="ARBA" id="ARBA00022527"/>
    </source>
</evidence>
<dbReference type="PANTHER" id="PTHR27005">
    <property type="entry name" value="WALL-ASSOCIATED RECEPTOR KINASE-LIKE 21"/>
    <property type="match status" value="1"/>
</dbReference>
<dbReference type="PANTHER" id="PTHR27005:SF468">
    <property type="entry name" value="OS01G0310500 PROTEIN"/>
    <property type="match status" value="1"/>
</dbReference>
<gene>
    <name evidence="22" type="ORF">CMV_008699</name>
</gene>
<dbReference type="GO" id="GO:0007166">
    <property type="term" value="P:cell surface receptor signaling pathway"/>
    <property type="evidence" value="ECO:0007669"/>
    <property type="project" value="InterPro"/>
</dbReference>
<keyword evidence="12" id="KW-1015">Disulfide bond</keyword>
<evidence type="ECO:0000256" key="18">
    <source>
        <dbReference type="SAM" id="Phobius"/>
    </source>
</evidence>
<dbReference type="InterPro" id="IPR017441">
    <property type="entry name" value="Protein_kinase_ATP_BS"/>
</dbReference>
<dbReference type="CDD" id="cd14066">
    <property type="entry name" value="STKc_IRAK"/>
    <property type="match status" value="1"/>
</dbReference>
<reference evidence="22" key="1">
    <citation type="submission" date="2020-03" db="EMBL/GenBank/DDBJ databases">
        <title>Castanea mollissima Vanexum genome sequencing.</title>
        <authorList>
            <person name="Staton M."/>
        </authorList>
    </citation>
    <scope>NUCLEOTIDE SEQUENCE</scope>
    <source>
        <tissue evidence="22">Leaf</tissue>
    </source>
</reference>
<comment type="subcellular location">
    <subcellularLocation>
        <location evidence="1">Membrane</location>
        <topology evidence="1">Single-pass type I membrane protein</topology>
    </subcellularLocation>
</comment>
<evidence type="ECO:0000259" key="20">
    <source>
        <dbReference type="PROSITE" id="PS50011"/>
    </source>
</evidence>
<dbReference type="InterPro" id="IPR045274">
    <property type="entry name" value="WAK-like"/>
</dbReference>
<keyword evidence="5 18" id="KW-0812">Transmembrane</keyword>
<evidence type="ECO:0000313" key="22">
    <source>
        <dbReference type="EMBL" id="KAF3967292.1"/>
    </source>
</evidence>
<dbReference type="PROSITE" id="PS00010">
    <property type="entry name" value="ASX_HYDROXYL"/>
    <property type="match status" value="1"/>
</dbReference>
<dbReference type="Pfam" id="PF13947">
    <property type="entry name" value="GUB_WAK_bind"/>
    <property type="match status" value="1"/>
</dbReference>
<dbReference type="GO" id="GO:0005524">
    <property type="term" value="F:ATP binding"/>
    <property type="evidence" value="ECO:0007669"/>
    <property type="project" value="UniProtKB-UniRule"/>
</dbReference>
<feature type="signal peptide" evidence="19">
    <location>
        <begin position="1"/>
        <end position="27"/>
    </location>
</feature>
<evidence type="ECO:0000256" key="15">
    <source>
        <dbReference type="ARBA" id="ARBA00047951"/>
    </source>
</evidence>
<keyword evidence="11 18" id="KW-0472">Membrane</keyword>
<keyword evidence="13" id="KW-0325">Glycoprotein</keyword>